<dbReference type="EMBL" id="BNJQ01000016">
    <property type="protein sequence ID" value="GHP07360.1"/>
    <property type="molecule type" value="Genomic_DNA"/>
</dbReference>
<dbReference type="Gene3D" id="3.40.50.410">
    <property type="entry name" value="von Willebrand factor, type A domain"/>
    <property type="match status" value="1"/>
</dbReference>
<sequence>MAAAAAGSQANPLAAAAGNTAAAGLANPPRDSTEPRVQRSQSTSHVIHASGSSLGAGSARNGRDTIAGMSPSSSLAPVLSRLTVAEGPLPPPTSSKHAALPPAPAHAPPKPPAGVPPMSKQDIVEGNMKAPPAPCFIAYAENGDTLLPLALTRLSVRVDVAGDTAFVAVHFSARTPSELKEVDGAAVVPLGHAEAVVCDAGIKCKDRVVATSVVSKNDASTLGRGAPWLAWAPFLGGGDGHGEDSSGTPYAPDAFVLPFHQLPGASQIEACVRWLQPLDDATLHIDEWMRTDDTLQSAMGESRVGVFRMPLCARKVVTAGHAEKFALVIEVHHGATSMPARIWGVAPFAMSEQRGNTSTTWRRDGNWHSPWPEDVDLSIAIAFPPAPDAVISSSTAPAPHLGLRAQLITQEGATVDDAKGGGGGGGAMHLTLAASREAPVFRRAVVFVVDRSGSMRGNPMRHAVQALFASIAQLTVGVDSFNVVAFDHEQMVFHHNACVLVTPDSIEACRMWAGKVLRARGLTDILTPLRIALRLLELHTNAERATGGEAEPLQRVVLVTDGRVVDEHSVVAYVSAQATSVRISCCGIGAAANCFFLKLLAEQARGACVLCLLEGATQMDVARLMSAAAAPAALANVSVELAFKRTGGSVLERIPLASLESYPSVTPDVPAGGSSEVYASSLIDGRVPVSATIRAVLADGTQLEAEVVATALPPARAGGDTTSPPLTLAFAKRRLDAHIARGWLAEGTPVDARASVESAKMQAAKKRAHGEISKEAAEAEALVVGTPVPPAYVASDDAELIRHRERAHANSMTWGIPAPGVASLIRFETRADMWSPHQSMGATNSEPPRTIATQRSEHIDPRTKALRGALGCYAVGFCAVGFGSVALTLAGIGPFAGADIGSVMDGSAFDGGGDDCCGDDCCGGDDCEGLDCADCLI</sequence>
<feature type="domain" description="VWFA" evidence="2">
    <location>
        <begin position="444"/>
        <end position="641"/>
    </location>
</feature>
<feature type="region of interest" description="Disordered" evidence="1">
    <location>
        <begin position="21"/>
        <end position="124"/>
    </location>
</feature>
<evidence type="ECO:0000313" key="3">
    <source>
        <dbReference type="EMBL" id="GHP07360.1"/>
    </source>
</evidence>
<proteinExistence type="predicted"/>
<reference evidence="3" key="1">
    <citation type="submission" date="2020-10" db="EMBL/GenBank/DDBJ databases">
        <title>Unveiling of a novel bifunctional photoreceptor, Dualchrome1, isolated from a cosmopolitan green alga.</title>
        <authorList>
            <person name="Suzuki S."/>
            <person name="Kawachi M."/>
        </authorList>
    </citation>
    <scope>NUCLEOTIDE SEQUENCE</scope>
    <source>
        <strain evidence="3">NIES 2893</strain>
    </source>
</reference>
<dbReference type="Proteomes" id="UP000660262">
    <property type="component" value="Unassembled WGS sequence"/>
</dbReference>
<organism evidence="3 4">
    <name type="scientific">Pycnococcus provasolii</name>
    <dbReference type="NCBI Taxonomy" id="41880"/>
    <lineage>
        <taxon>Eukaryota</taxon>
        <taxon>Viridiplantae</taxon>
        <taxon>Chlorophyta</taxon>
        <taxon>Pseudoscourfieldiophyceae</taxon>
        <taxon>Pseudoscourfieldiales</taxon>
        <taxon>Pycnococcaceae</taxon>
        <taxon>Pycnococcus</taxon>
    </lineage>
</organism>
<dbReference type="PANTHER" id="PTHR46503:SF1">
    <property type="entry name" value="INTER-ALPHA-TRYPSIN INHIBITOR HEAVY CHAIN-LIKE PROTEIN"/>
    <property type="match status" value="1"/>
</dbReference>
<keyword evidence="4" id="KW-1185">Reference proteome</keyword>
<feature type="compositionally biased region" description="Low complexity" evidence="1">
    <location>
        <begin position="49"/>
        <end position="59"/>
    </location>
</feature>
<dbReference type="OrthoDB" id="1729737at2759"/>
<comment type="caution">
    <text evidence="3">The sequence shown here is derived from an EMBL/GenBank/DDBJ whole genome shotgun (WGS) entry which is preliminary data.</text>
</comment>
<dbReference type="SMART" id="SM00327">
    <property type="entry name" value="VWA"/>
    <property type="match status" value="1"/>
</dbReference>
<dbReference type="InterPro" id="IPR002035">
    <property type="entry name" value="VWF_A"/>
</dbReference>
<dbReference type="Pfam" id="PF13768">
    <property type="entry name" value="VWA_3"/>
    <property type="match status" value="1"/>
</dbReference>
<protein>
    <recommendedName>
        <fullName evidence="2">VWFA domain-containing protein</fullName>
    </recommendedName>
</protein>
<feature type="compositionally biased region" description="Pro residues" evidence="1">
    <location>
        <begin position="101"/>
        <end position="115"/>
    </location>
</feature>
<dbReference type="PANTHER" id="PTHR46503">
    <property type="entry name" value="INTER-ALPHA-TRYPSIN INHIBITOR HEAVY CHAIN-LIKE PROTEIN"/>
    <property type="match status" value="1"/>
</dbReference>
<dbReference type="SUPFAM" id="SSF53300">
    <property type="entry name" value="vWA-like"/>
    <property type="match status" value="1"/>
</dbReference>
<evidence type="ECO:0000259" key="2">
    <source>
        <dbReference type="PROSITE" id="PS50234"/>
    </source>
</evidence>
<dbReference type="AlphaFoldDB" id="A0A830HNJ5"/>
<evidence type="ECO:0000313" key="4">
    <source>
        <dbReference type="Proteomes" id="UP000660262"/>
    </source>
</evidence>
<accession>A0A830HNJ5</accession>
<dbReference type="InterPro" id="IPR036465">
    <property type="entry name" value="vWFA_dom_sf"/>
</dbReference>
<dbReference type="PROSITE" id="PS50234">
    <property type="entry name" value="VWFA"/>
    <property type="match status" value="1"/>
</dbReference>
<evidence type="ECO:0000256" key="1">
    <source>
        <dbReference type="SAM" id="MobiDB-lite"/>
    </source>
</evidence>
<gene>
    <name evidence="3" type="ORF">PPROV_000610100</name>
</gene>
<name>A0A830HNJ5_9CHLO</name>